<sequence length="203" mass="20401">MKRGDHRVPLLAALAAAAVAVMALVLVGGAAAGVAPPSGDPPLGGTLSEDDRVALDAPPVQRGAPPLPVDPGVDLTDPEAVARAYLAAAHSVTPADTGRTHRRAAGYAAPDTAPGAVGEVVLDPPPPGALRTAAATALELVAVDHDDVRRGYRAEVGTATGPPGGEVVVELVTRYVVLARQSDGRWLVAADSPDTPDLPSGEH</sequence>
<proteinExistence type="predicted"/>
<organism evidence="1 2">
    <name type="scientific">Pseudonocardia alaniniphila</name>
    <dbReference type="NCBI Taxonomy" id="75291"/>
    <lineage>
        <taxon>Bacteria</taxon>
        <taxon>Bacillati</taxon>
        <taxon>Actinomycetota</taxon>
        <taxon>Actinomycetes</taxon>
        <taxon>Pseudonocardiales</taxon>
        <taxon>Pseudonocardiaceae</taxon>
        <taxon>Pseudonocardia</taxon>
    </lineage>
</organism>
<dbReference type="Proteomes" id="UP001299970">
    <property type="component" value="Unassembled WGS sequence"/>
</dbReference>
<reference evidence="1 2" key="1">
    <citation type="submission" date="2022-03" db="EMBL/GenBank/DDBJ databases">
        <title>Pseudonocardia alaer sp. nov., a novel actinomycete isolated from reed forest soil.</title>
        <authorList>
            <person name="Wang L."/>
        </authorList>
    </citation>
    <scope>NUCLEOTIDE SEQUENCE [LARGE SCALE GENOMIC DNA]</scope>
    <source>
        <strain evidence="1 2">Y-16303</strain>
    </source>
</reference>
<name>A0ABS9TH87_9PSEU</name>
<evidence type="ECO:0000313" key="2">
    <source>
        <dbReference type="Proteomes" id="UP001299970"/>
    </source>
</evidence>
<protein>
    <recommendedName>
        <fullName evidence="3">Mce-associated membrane protein</fullName>
    </recommendedName>
</protein>
<evidence type="ECO:0000313" key="1">
    <source>
        <dbReference type="EMBL" id="MCH6167905.1"/>
    </source>
</evidence>
<accession>A0ABS9TH87</accession>
<dbReference type="RefSeq" id="WP_241038487.1">
    <property type="nucleotide sequence ID" value="NZ_BAAAJF010000012.1"/>
</dbReference>
<evidence type="ECO:0008006" key="3">
    <source>
        <dbReference type="Google" id="ProtNLM"/>
    </source>
</evidence>
<gene>
    <name evidence="1" type="ORF">MMF94_19640</name>
</gene>
<keyword evidence="2" id="KW-1185">Reference proteome</keyword>
<dbReference type="EMBL" id="JAKXMK010000016">
    <property type="protein sequence ID" value="MCH6167905.1"/>
    <property type="molecule type" value="Genomic_DNA"/>
</dbReference>
<comment type="caution">
    <text evidence="1">The sequence shown here is derived from an EMBL/GenBank/DDBJ whole genome shotgun (WGS) entry which is preliminary data.</text>
</comment>